<dbReference type="AlphaFoldDB" id="A0A1L8CUD3"/>
<dbReference type="PANTHER" id="PTHR32294">
    <property type="entry name" value="DNA POLYMERASE III SUBUNIT ALPHA"/>
    <property type="match status" value="1"/>
</dbReference>
<organism evidence="8 9">
    <name type="scientific">Carboxydothermus pertinax</name>
    <dbReference type="NCBI Taxonomy" id="870242"/>
    <lineage>
        <taxon>Bacteria</taxon>
        <taxon>Bacillati</taxon>
        <taxon>Bacillota</taxon>
        <taxon>Clostridia</taxon>
        <taxon>Thermoanaerobacterales</taxon>
        <taxon>Thermoanaerobacteraceae</taxon>
        <taxon>Carboxydothermus</taxon>
    </lineage>
</organism>
<evidence type="ECO:0000256" key="3">
    <source>
        <dbReference type="ARBA" id="ARBA00022695"/>
    </source>
</evidence>
<dbReference type="InterPro" id="IPR016195">
    <property type="entry name" value="Pol/histidinol_Pase-like"/>
</dbReference>
<evidence type="ECO:0000259" key="7">
    <source>
        <dbReference type="SMART" id="SM00481"/>
    </source>
</evidence>
<feature type="domain" description="Polymerase/histidinol phosphatase N-terminal" evidence="7">
    <location>
        <begin position="5"/>
        <end position="71"/>
    </location>
</feature>
<evidence type="ECO:0000256" key="5">
    <source>
        <dbReference type="ARBA" id="ARBA00022932"/>
    </source>
</evidence>
<dbReference type="InterPro" id="IPR029460">
    <property type="entry name" value="DNAPol_HHH"/>
</dbReference>
<name>A0A1L8CUD3_9THEO</name>
<dbReference type="InterPro" id="IPR011708">
    <property type="entry name" value="DNA_pol3_alpha_NTPase_dom"/>
</dbReference>
<proteinExistence type="predicted"/>
<dbReference type="InterPro" id="IPR003141">
    <property type="entry name" value="Pol/His_phosphatase_N"/>
</dbReference>
<evidence type="ECO:0000313" key="9">
    <source>
        <dbReference type="Proteomes" id="UP000187485"/>
    </source>
</evidence>
<dbReference type="SUPFAM" id="SSF89550">
    <property type="entry name" value="PHP domain-like"/>
    <property type="match status" value="1"/>
</dbReference>
<dbReference type="InterPro" id="IPR041931">
    <property type="entry name" value="DNA_pol3_alpha_thumb_dom"/>
</dbReference>
<accession>A0A1L8CUD3</accession>
<evidence type="ECO:0000256" key="4">
    <source>
        <dbReference type="ARBA" id="ARBA00022705"/>
    </source>
</evidence>
<comment type="catalytic activity">
    <reaction evidence="6">
        <text>DNA(n) + a 2'-deoxyribonucleoside 5'-triphosphate = DNA(n+1) + diphosphate</text>
        <dbReference type="Rhea" id="RHEA:22508"/>
        <dbReference type="Rhea" id="RHEA-COMP:17339"/>
        <dbReference type="Rhea" id="RHEA-COMP:17340"/>
        <dbReference type="ChEBI" id="CHEBI:33019"/>
        <dbReference type="ChEBI" id="CHEBI:61560"/>
        <dbReference type="ChEBI" id="CHEBI:173112"/>
        <dbReference type="EC" id="2.7.7.7"/>
    </reaction>
</comment>
<evidence type="ECO:0000256" key="1">
    <source>
        <dbReference type="ARBA" id="ARBA00012417"/>
    </source>
</evidence>
<dbReference type="InterPro" id="IPR004013">
    <property type="entry name" value="PHP_dom"/>
</dbReference>
<dbReference type="RefSeq" id="WP_075859009.1">
    <property type="nucleotide sequence ID" value="NZ_BDJK01000015.1"/>
</dbReference>
<dbReference type="GO" id="GO:0003887">
    <property type="term" value="F:DNA-directed DNA polymerase activity"/>
    <property type="evidence" value="ECO:0007669"/>
    <property type="project" value="UniProtKB-KW"/>
</dbReference>
<protein>
    <recommendedName>
        <fullName evidence="1">DNA-directed DNA polymerase</fullName>
        <ecNumber evidence="1">2.7.7.7</ecNumber>
    </recommendedName>
</protein>
<dbReference type="Pfam" id="PF14579">
    <property type="entry name" value="HHH_6"/>
    <property type="match status" value="1"/>
</dbReference>
<keyword evidence="4" id="KW-0235">DNA replication</keyword>
<dbReference type="EMBL" id="BDJK01000015">
    <property type="protein sequence ID" value="GAV22526.1"/>
    <property type="molecule type" value="Genomic_DNA"/>
</dbReference>
<keyword evidence="5" id="KW-0239">DNA-directed DNA polymerase</keyword>
<dbReference type="EC" id="2.7.7.7" evidence="1"/>
<dbReference type="Gene3D" id="1.10.150.870">
    <property type="match status" value="1"/>
</dbReference>
<evidence type="ECO:0000256" key="2">
    <source>
        <dbReference type="ARBA" id="ARBA00022679"/>
    </source>
</evidence>
<dbReference type="InterPro" id="IPR004805">
    <property type="entry name" value="DnaE2/DnaE/PolC"/>
</dbReference>
<sequence>MVAYIPLNIKTGYSFLESSIKLEDLMEKTVQQGLKALGITDTNLFGAAKAFFLAKAYNLKLLLGLEVKSEAGPLWLYARDNEGYKFLVRAATRRYFDRELLSLTELLEAKGLVILAGAEFLAAGLKKVLLLKEAFGSDFYLLVTEKDLLFKSESLKTFLEIERKYQLKLVASNNPCFLEKSHYFYCRLLLAMKNNTTLDQIYRTSPYAYYLSPEEMATIFAPLAHSLKTTLEIAEKVGDYFVEEELKLPDFTCMSEKDEYLRKLCTEGAYKRYGYLSRQIEERLNYELEIIKRLGFAGYFLIVHDLVRYARSQNLALGPGRGSATGSLVLYLLEVTEVDPLQHGLLFERFLNPGRKVLPDVDLDFGHLDRDQVIGYLFQKYGEDGVAHIGTVITFAARGAVREVAKALGYPEALINKVTPLFPAFGQSSIEKALRVLPEMQEAAKDQVVRNLLKHARFFEGHPRHFSVHASGLVVARREDLAQIPLAKSPRGEKITQYDKDDVERLGFLKVDVLGLRLLTAVYRSRKNASIPLDDRATWERIQKAKTIGCFQLESDGMRYYLGKVAPQNIEELAQALALFRPGPLESGQVENYLLAKQQKALPVYPHPALKPVLEESYGLVLYQEQVLKIAALVAGFDLAKSDDLRRAMSKHDRKIMEGLYEEFRTGALKNGYTPEDAEKIFGLLKNFAGYGFNKAHGISYAYLAYHSTYLATHLPKTYFTLLLNSEGGFYPPSFYLREAVRRGIKILLPDINESHYGFTETASGIRIGFKDIEGVGPKAAEIILAARSTLYTSFWDFWQRAGYKLTAETTRNLILAGAFDCFGQSRESLLYSLEMYKITKPVPGLFPEIAFSLEKRKTTGDYLKKAQKVIGLKFWLNLEAKVEKERDGFIITGEVTFGRRRYTRKGEPFLTLTLENWQEFYEVLVPSSLYGKSFWSLTKKFVRIWAVEKDGRLLARKIIPIA</sequence>
<keyword evidence="3" id="KW-0548">Nucleotidyltransferase</keyword>
<dbReference type="NCBIfam" id="TIGR00594">
    <property type="entry name" value="polc"/>
    <property type="match status" value="1"/>
</dbReference>
<dbReference type="Pfam" id="PF02811">
    <property type="entry name" value="PHP"/>
    <property type="match status" value="1"/>
</dbReference>
<dbReference type="Gene3D" id="3.20.20.140">
    <property type="entry name" value="Metal-dependent hydrolases"/>
    <property type="match status" value="1"/>
</dbReference>
<keyword evidence="2" id="KW-0808">Transferase</keyword>
<dbReference type="Pfam" id="PF07733">
    <property type="entry name" value="DNA_pol3_alpha"/>
    <property type="match status" value="1"/>
</dbReference>
<evidence type="ECO:0000256" key="6">
    <source>
        <dbReference type="ARBA" id="ARBA00049244"/>
    </source>
</evidence>
<dbReference type="STRING" id="870242.cpu_10360"/>
<dbReference type="Proteomes" id="UP000187485">
    <property type="component" value="Unassembled WGS sequence"/>
</dbReference>
<dbReference type="OrthoDB" id="9803237at2"/>
<dbReference type="GO" id="GO:0006260">
    <property type="term" value="P:DNA replication"/>
    <property type="evidence" value="ECO:0007669"/>
    <property type="project" value="UniProtKB-KW"/>
</dbReference>
<dbReference type="Gene3D" id="1.10.10.1600">
    <property type="entry name" value="Bacterial DNA polymerase III alpha subunit, thumb domain"/>
    <property type="match status" value="1"/>
</dbReference>
<gene>
    <name evidence="8" type="ORF">cpu_10360</name>
</gene>
<dbReference type="GO" id="GO:0008408">
    <property type="term" value="F:3'-5' exonuclease activity"/>
    <property type="evidence" value="ECO:0007669"/>
    <property type="project" value="InterPro"/>
</dbReference>
<dbReference type="Pfam" id="PF17657">
    <property type="entry name" value="DNA_pol3_finger"/>
    <property type="match status" value="1"/>
</dbReference>
<evidence type="ECO:0000313" key="8">
    <source>
        <dbReference type="EMBL" id="GAV22526.1"/>
    </source>
</evidence>
<dbReference type="SMART" id="SM00481">
    <property type="entry name" value="POLIIIAc"/>
    <property type="match status" value="1"/>
</dbReference>
<keyword evidence="9" id="KW-1185">Reference proteome</keyword>
<comment type="caution">
    <text evidence="8">The sequence shown here is derived from an EMBL/GenBank/DDBJ whole genome shotgun (WGS) entry which is preliminary data.</text>
</comment>
<reference evidence="9" key="1">
    <citation type="submission" date="2016-12" db="EMBL/GenBank/DDBJ databases">
        <title>Draft Genome Sequences od Carboxydothermus pertinax and islandicus, Hydrogenogenic Carboxydotrophic Bacteria.</title>
        <authorList>
            <person name="Fukuyama Y."/>
            <person name="Ohmae K."/>
            <person name="Yoneda Y."/>
            <person name="Yoshida T."/>
            <person name="Sako Y."/>
        </authorList>
    </citation>
    <scope>NUCLEOTIDE SEQUENCE [LARGE SCALE GENOMIC DNA]</scope>
    <source>
        <strain evidence="9">Ug1</strain>
    </source>
</reference>
<dbReference type="InterPro" id="IPR040982">
    <property type="entry name" value="DNA_pol3_finger"/>
</dbReference>